<evidence type="ECO:0000313" key="1">
    <source>
        <dbReference type="EMBL" id="CUI14397.1"/>
    </source>
</evidence>
<dbReference type="VEuPathDB" id="TriTrypDB:BSAL_88010c"/>
<name>A0A0S4KLD2_BODSA</name>
<protein>
    <submittedName>
        <fullName evidence="1">Uncharacterized protein</fullName>
    </submittedName>
</protein>
<proteinExistence type="predicted"/>
<reference evidence="2" key="1">
    <citation type="submission" date="2015-09" db="EMBL/GenBank/DDBJ databases">
        <authorList>
            <consortium name="Pathogen Informatics"/>
        </authorList>
    </citation>
    <scope>NUCLEOTIDE SEQUENCE [LARGE SCALE GENOMIC DNA]</scope>
    <source>
        <strain evidence="2">Lake Konstanz</strain>
    </source>
</reference>
<dbReference type="AlphaFoldDB" id="A0A0S4KLD2"/>
<feature type="non-terminal residue" evidence="1">
    <location>
        <position position="148"/>
    </location>
</feature>
<keyword evidence="2" id="KW-1185">Reference proteome</keyword>
<dbReference type="Proteomes" id="UP000051952">
    <property type="component" value="Unassembled WGS sequence"/>
</dbReference>
<organism evidence="1 2">
    <name type="scientific">Bodo saltans</name>
    <name type="common">Flagellated protozoan</name>
    <dbReference type="NCBI Taxonomy" id="75058"/>
    <lineage>
        <taxon>Eukaryota</taxon>
        <taxon>Discoba</taxon>
        <taxon>Euglenozoa</taxon>
        <taxon>Kinetoplastea</taxon>
        <taxon>Metakinetoplastina</taxon>
        <taxon>Eubodonida</taxon>
        <taxon>Bodonidae</taxon>
        <taxon>Bodo</taxon>
    </lineage>
</organism>
<accession>A0A0S4KLD2</accession>
<gene>
    <name evidence="1" type="ORF">BSAL_88010c</name>
</gene>
<evidence type="ECO:0000313" key="2">
    <source>
        <dbReference type="Proteomes" id="UP000051952"/>
    </source>
</evidence>
<dbReference type="EMBL" id="CYKH01001107">
    <property type="protein sequence ID" value="CUI14397.1"/>
    <property type="molecule type" value="Genomic_DNA"/>
</dbReference>
<sequence length="148" mass="17088">MSLSQWPSFCHTARTLITYKPFCLLQKIPPPRNTYASKNALANYRCIGSFSCLRKQTLPLHRFIFVSPKTVWQTLPLHRFIFVSPKAVWQTNGNVSKVKAQRLSFVMATYPSKSTEAFETLPLHRSFSCPRKQTLPLHRFIFVSPKTV</sequence>